<dbReference type="EMBL" id="KL343677">
    <property type="protein sequence ID" value="KFZ54455.1"/>
    <property type="molecule type" value="Genomic_DNA"/>
</dbReference>
<evidence type="ECO:0000313" key="7">
    <source>
        <dbReference type="EMBL" id="KFZ54455.1"/>
    </source>
</evidence>
<keyword evidence="8" id="KW-1185">Reference proteome</keyword>
<dbReference type="Pfam" id="PF08150">
    <property type="entry name" value="FerB"/>
    <property type="match status" value="1"/>
</dbReference>
<evidence type="ECO:0000256" key="2">
    <source>
        <dbReference type="ARBA" id="ARBA00022692"/>
    </source>
</evidence>
<dbReference type="PANTHER" id="PTHR12546">
    <property type="entry name" value="FER-1-LIKE"/>
    <property type="match status" value="1"/>
</dbReference>
<feature type="non-terminal residue" evidence="7">
    <location>
        <position position="53"/>
    </location>
</feature>
<name>A0A094KCZ2_ANTCR</name>
<evidence type="ECO:0000256" key="1">
    <source>
        <dbReference type="ARBA" id="ARBA00004370"/>
    </source>
</evidence>
<reference evidence="7 8" key="1">
    <citation type="submission" date="2014-04" db="EMBL/GenBank/DDBJ databases">
        <title>Genome evolution of avian class.</title>
        <authorList>
            <person name="Zhang G."/>
            <person name="Li C."/>
        </authorList>
    </citation>
    <scope>NUCLEOTIDE SEQUENCE [LARGE SCALE GENOMIC DNA]</scope>
    <source>
        <strain evidence="7">BGI_N321</strain>
    </source>
</reference>
<dbReference type="InterPro" id="IPR012561">
    <property type="entry name" value="Ferlin_B-domain"/>
</dbReference>
<dbReference type="SMART" id="SM01201">
    <property type="entry name" value="FerB"/>
    <property type="match status" value="1"/>
</dbReference>
<keyword evidence="2" id="KW-0812">Transmembrane</keyword>
<keyword evidence="5" id="KW-0472">Membrane</keyword>
<accession>A0A094KCZ2</accession>
<proteinExistence type="predicted"/>
<comment type="subcellular location">
    <subcellularLocation>
        <location evidence="1">Membrane</location>
    </subcellularLocation>
</comment>
<protein>
    <submittedName>
        <fullName evidence="7">Otoferlin</fullName>
    </submittedName>
</protein>
<dbReference type="GO" id="GO:0016020">
    <property type="term" value="C:membrane"/>
    <property type="evidence" value="ECO:0007669"/>
    <property type="project" value="UniProtKB-SubCell"/>
</dbReference>
<evidence type="ECO:0000259" key="6">
    <source>
        <dbReference type="SMART" id="SM01201"/>
    </source>
</evidence>
<dbReference type="GO" id="GO:0007009">
    <property type="term" value="P:plasma membrane organization"/>
    <property type="evidence" value="ECO:0007669"/>
    <property type="project" value="TreeGrafter"/>
</dbReference>
<dbReference type="PANTHER" id="PTHR12546:SF36">
    <property type="entry name" value="FER-1-LIKE PROTEIN 4"/>
    <property type="match status" value="1"/>
</dbReference>
<organism evidence="7 8">
    <name type="scientific">Antrostomus carolinensis</name>
    <name type="common">Chuck-will's-widow</name>
    <name type="synonym">Caprimulgus carolinensis</name>
    <dbReference type="NCBI Taxonomy" id="279965"/>
    <lineage>
        <taxon>Eukaryota</taxon>
        <taxon>Metazoa</taxon>
        <taxon>Chordata</taxon>
        <taxon>Craniata</taxon>
        <taxon>Vertebrata</taxon>
        <taxon>Euteleostomi</taxon>
        <taxon>Archelosauria</taxon>
        <taxon>Archosauria</taxon>
        <taxon>Dinosauria</taxon>
        <taxon>Saurischia</taxon>
        <taxon>Theropoda</taxon>
        <taxon>Coelurosauria</taxon>
        <taxon>Aves</taxon>
        <taxon>Neognathae</taxon>
        <taxon>Neoaves</taxon>
        <taxon>Strisores</taxon>
        <taxon>Caprimulgiformes</taxon>
        <taxon>Caprimulgidae</taxon>
        <taxon>Antrostomus</taxon>
    </lineage>
</organism>
<dbReference type="AlphaFoldDB" id="A0A094KCZ2"/>
<sequence length="53" mass="6095">QPQCTLPDVLIWMLSNNRRVAYARVPAQNILYSVVEEEKGKDCAKIQTVFMKV</sequence>
<feature type="non-terminal residue" evidence="7">
    <location>
        <position position="1"/>
    </location>
</feature>
<evidence type="ECO:0000256" key="3">
    <source>
        <dbReference type="ARBA" id="ARBA00022737"/>
    </source>
</evidence>
<dbReference type="Proteomes" id="UP000053620">
    <property type="component" value="Unassembled WGS sequence"/>
</dbReference>
<keyword evidence="4" id="KW-1133">Transmembrane helix</keyword>
<feature type="domain" description="Ferlin B-domain" evidence="6">
    <location>
        <begin position="2"/>
        <end position="52"/>
    </location>
</feature>
<keyword evidence="3" id="KW-0677">Repeat</keyword>
<dbReference type="InterPro" id="IPR037721">
    <property type="entry name" value="Ferlin"/>
</dbReference>
<evidence type="ECO:0000256" key="4">
    <source>
        <dbReference type="ARBA" id="ARBA00022989"/>
    </source>
</evidence>
<evidence type="ECO:0000313" key="8">
    <source>
        <dbReference type="Proteomes" id="UP000053620"/>
    </source>
</evidence>
<evidence type="ECO:0000256" key="5">
    <source>
        <dbReference type="ARBA" id="ARBA00023136"/>
    </source>
</evidence>
<gene>
    <name evidence="7" type="ORF">N321_12240</name>
</gene>